<gene>
    <name evidence="2" type="ORF">ABZ071_21830</name>
</gene>
<dbReference type="EMBL" id="JBEXRX010000072">
    <property type="protein sequence ID" value="MEU0154510.1"/>
    <property type="molecule type" value="Genomic_DNA"/>
</dbReference>
<evidence type="ECO:0000313" key="2">
    <source>
        <dbReference type="EMBL" id="MEU0154510.1"/>
    </source>
</evidence>
<name>A0ABV2VNY5_9ACTN</name>
<keyword evidence="3" id="KW-1185">Reference proteome</keyword>
<comment type="caution">
    <text evidence="2">The sequence shown here is derived from an EMBL/GenBank/DDBJ whole genome shotgun (WGS) entry which is preliminary data.</text>
</comment>
<feature type="region of interest" description="Disordered" evidence="1">
    <location>
        <begin position="28"/>
        <end position="54"/>
    </location>
</feature>
<evidence type="ECO:0000256" key="1">
    <source>
        <dbReference type="SAM" id="MobiDB-lite"/>
    </source>
</evidence>
<dbReference type="RefSeq" id="WP_355666200.1">
    <property type="nucleotide sequence ID" value="NZ_JBEXRX010000072.1"/>
</dbReference>
<dbReference type="Proteomes" id="UP001550348">
    <property type="component" value="Unassembled WGS sequence"/>
</dbReference>
<sequence length="54" mass="6027">MTLTAIEAEAKREQKQVRERIAQAARMQALPATTPESLSEPSEAPKTRTRAGYR</sequence>
<accession>A0ABV2VNY5</accession>
<proteinExistence type="predicted"/>
<evidence type="ECO:0000313" key="3">
    <source>
        <dbReference type="Proteomes" id="UP001550348"/>
    </source>
</evidence>
<reference evidence="2 3" key="1">
    <citation type="submission" date="2024-06" db="EMBL/GenBank/DDBJ databases">
        <title>The Natural Products Discovery Center: Release of the First 8490 Sequenced Strains for Exploring Actinobacteria Biosynthetic Diversity.</title>
        <authorList>
            <person name="Kalkreuter E."/>
            <person name="Kautsar S.A."/>
            <person name="Yang D."/>
            <person name="Bader C.D."/>
            <person name="Teijaro C.N."/>
            <person name="Fluegel L."/>
            <person name="Davis C.M."/>
            <person name="Simpson J.R."/>
            <person name="Lauterbach L."/>
            <person name="Steele A.D."/>
            <person name="Gui C."/>
            <person name="Meng S."/>
            <person name="Li G."/>
            <person name="Viehrig K."/>
            <person name="Ye F."/>
            <person name="Su P."/>
            <person name="Kiefer A.F."/>
            <person name="Nichols A."/>
            <person name="Cepeda A.J."/>
            <person name="Yan W."/>
            <person name="Fan B."/>
            <person name="Jiang Y."/>
            <person name="Adhikari A."/>
            <person name="Zheng C.-J."/>
            <person name="Schuster L."/>
            <person name="Cowan T.M."/>
            <person name="Smanski M.J."/>
            <person name="Chevrette M.G."/>
            <person name="De Carvalho L.P.S."/>
            <person name="Shen B."/>
        </authorList>
    </citation>
    <scope>NUCLEOTIDE SEQUENCE [LARGE SCALE GENOMIC DNA]</scope>
    <source>
        <strain evidence="2 3">NPDC006286</strain>
    </source>
</reference>
<organism evidence="2 3">
    <name type="scientific">Micromonospora fulviviridis</name>
    <dbReference type="NCBI Taxonomy" id="47860"/>
    <lineage>
        <taxon>Bacteria</taxon>
        <taxon>Bacillati</taxon>
        <taxon>Actinomycetota</taxon>
        <taxon>Actinomycetes</taxon>
        <taxon>Micromonosporales</taxon>
        <taxon>Micromonosporaceae</taxon>
        <taxon>Micromonospora</taxon>
    </lineage>
</organism>
<protein>
    <submittedName>
        <fullName evidence="2">Uncharacterized protein</fullName>
    </submittedName>
</protein>